<organism evidence="1">
    <name type="scientific">Rhizophora mucronata</name>
    <name type="common">Asiatic mangrove</name>
    <dbReference type="NCBI Taxonomy" id="61149"/>
    <lineage>
        <taxon>Eukaryota</taxon>
        <taxon>Viridiplantae</taxon>
        <taxon>Streptophyta</taxon>
        <taxon>Embryophyta</taxon>
        <taxon>Tracheophyta</taxon>
        <taxon>Spermatophyta</taxon>
        <taxon>Magnoliopsida</taxon>
        <taxon>eudicotyledons</taxon>
        <taxon>Gunneridae</taxon>
        <taxon>Pentapetalae</taxon>
        <taxon>rosids</taxon>
        <taxon>fabids</taxon>
        <taxon>Malpighiales</taxon>
        <taxon>Rhizophoraceae</taxon>
        <taxon>Rhizophora</taxon>
    </lineage>
</organism>
<sequence length="35" mass="4040">MFIPKQMRGCLPWAFRSSDIPERFNSTGLGFKSFS</sequence>
<name>A0A2P2PCM0_RHIMU</name>
<protein>
    <submittedName>
        <fullName evidence="1">Uncharacterized protein</fullName>
    </submittedName>
</protein>
<accession>A0A2P2PCM0</accession>
<proteinExistence type="predicted"/>
<reference evidence="1" key="1">
    <citation type="submission" date="2018-02" db="EMBL/GenBank/DDBJ databases">
        <title>Rhizophora mucronata_Transcriptome.</title>
        <authorList>
            <person name="Meera S.P."/>
            <person name="Sreeshan A."/>
            <person name="Augustine A."/>
        </authorList>
    </citation>
    <scope>NUCLEOTIDE SEQUENCE</scope>
    <source>
        <tissue evidence="1">Leaf</tissue>
    </source>
</reference>
<dbReference type="AlphaFoldDB" id="A0A2P2PCM0"/>
<dbReference type="EMBL" id="GGEC01072006">
    <property type="protein sequence ID" value="MBX52490.1"/>
    <property type="molecule type" value="Transcribed_RNA"/>
</dbReference>
<evidence type="ECO:0000313" key="1">
    <source>
        <dbReference type="EMBL" id="MBX52490.1"/>
    </source>
</evidence>